<evidence type="ECO:0000313" key="2">
    <source>
        <dbReference type="Proteomes" id="UP000463700"/>
    </source>
</evidence>
<comment type="caution">
    <text evidence="1">The sequence shown here is derived from an EMBL/GenBank/DDBJ whole genome shotgun (WGS) entry which is preliminary data.</text>
</comment>
<gene>
    <name evidence="1" type="ORF">FSO04_42840</name>
</gene>
<evidence type="ECO:0000313" key="1">
    <source>
        <dbReference type="EMBL" id="KAE8753857.1"/>
    </source>
</evidence>
<dbReference type="EMBL" id="VOSW01000163">
    <property type="protein sequence ID" value="KAE8753857.1"/>
    <property type="molecule type" value="Genomic_DNA"/>
</dbReference>
<proteinExistence type="predicted"/>
<protein>
    <submittedName>
        <fullName evidence="1">DUF4276 family protein</fullName>
    </submittedName>
</protein>
<dbReference type="Proteomes" id="UP000463700">
    <property type="component" value="Unassembled WGS sequence"/>
</dbReference>
<dbReference type="OrthoDB" id="283783at2"/>
<reference evidence="1 2" key="1">
    <citation type="journal article" date="2020" name="Int. J. Syst. Evol. Microbiol.">
        <title>Paraburkholderia madseniana sp. nov., a phenolic acid-degrading bacterium isolated from acidic forest soil.</title>
        <authorList>
            <person name="Wilhelm R.C."/>
            <person name="Murphy S.J.L."/>
            <person name="Feriancek N.M."/>
            <person name="Karasz D.C."/>
            <person name="DeRito C.M."/>
            <person name="Newman J.D."/>
            <person name="Buckley D.H."/>
        </authorList>
    </citation>
    <scope>NUCLEOTIDE SEQUENCE [LARGE SCALE GENOMIC DNA]</scope>
    <source>
        <strain evidence="1 2">RP11</strain>
    </source>
</reference>
<dbReference type="AlphaFoldDB" id="A0A6N6VZD7"/>
<accession>A0A6N6VZD7</accession>
<organism evidence="1 2">
    <name type="scientific">Paraburkholderia madseniana</name>
    <dbReference type="NCBI Taxonomy" id="2599607"/>
    <lineage>
        <taxon>Bacteria</taxon>
        <taxon>Pseudomonadati</taxon>
        <taxon>Pseudomonadota</taxon>
        <taxon>Betaproteobacteria</taxon>
        <taxon>Burkholderiales</taxon>
        <taxon>Burkholderiaceae</taxon>
        <taxon>Paraburkholderia</taxon>
    </lineage>
</organism>
<dbReference type="InterPro" id="IPR025455">
    <property type="entry name" value="DUF4276"/>
</dbReference>
<sequence length="200" mass="22505">MYIVIAEDETDYEAVKVFIERIAPKKVSVDGCGFDGCGDLVNQGARVLNTLAKKEVNKFVIVHDCDGHAADNRRQLVIDKIVKRVTAKGNFCLLIPKEELEAWFFADISCVTKIWSGWRVDKDIDKKYPSPENVIKPKELIKKLSVDQSLKPRFSTNKNKLLAQHVDLGKIEKKCPSFLPLKRFVVEGLSNYPEDIGAAA</sequence>
<name>A0A6N6VZD7_9BURK</name>
<dbReference type="Pfam" id="PF14103">
    <property type="entry name" value="DUF4276"/>
    <property type="match status" value="1"/>
</dbReference>
<dbReference type="RefSeq" id="WP_154567404.1">
    <property type="nucleotide sequence ID" value="NZ_VOSW01000163.1"/>
</dbReference>